<dbReference type="SMART" id="SM00575">
    <property type="entry name" value="ZnF_PMZ"/>
    <property type="match status" value="1"/>
</dbReference>
<gene>
    <name evidence="7" type="ORF">CEPIT_LOCUS41310</name>
</gene>
<evidence type="ECO:0000256" key="2">
    <source>
        <dbReference type="ARBA" id="ARBA00022771"/>
    </source>
</evidence>
<accession>A0AAV0G8I9</accession>
<dbReference type="PROSITE" id="PS50966">
    <property type="entry name" value="ZF_SWIM"/>
    <property type="match status" value="1"/>
</dbReference>
<evidence type="ECO:0000313" key="8">
    <source>
        <dbReference type="Proteomes" id="UP001152523"/>
    </source>
</evidence>
<evidence type="ECO:0000256" key="4">
    <source>
        <dbReference type="PROSITE-ProRule" id="PRU00325"/>
    </source>
</evidence>
<feature type="compositionally biased region" description="Acidic residues" evidence="5">
    <location>
        <begin position="132"/>
        <end position="148"/>
    </location>
</feature>
<feature type="domain" description="SWIM-type" evidence="6">
    <location>
        <begin position="603"/>
        <end position="641"/>
    </location>
</feature>
<evidence type="ECO:0000256" key="1">
    <source>
        <dbReference type="ARBA" id="ARBA00022723"/>
    </source>
</evidence>
<keyword evidence="2 4" id="KW-0863">Zinc-finger</keyword>
<dbReference type="GO" id="GO:0008270">
    <property type="term" value="F:zinc ion binding"/>
    <property type="evidence" value="ECO:0007669"/>
    <property type="project" value="UniProtKB-KW"/>
</dbReference>
<keyword evidence="3" id="KW-0862">Zinc</keyword>
<protein>
    <recommendedName>
        <fullName evidence="6">SWIM-type domain-containing protein</fullName>
    </recommendedName>
</protein>
<dbReference type="InterPro" id="IPR018289">
    <property type="entry name" value="MULE_transposase_dom"/>
</dbReference>
<dbReference type="InterPro" id="IPR004330">
    <property type="entry name" value="FAR1_DNA_bnd_dom"/>
</dbReference>
<evidence type="ECO:0000313" key="7">
    <source>
        <dbReference type="EMBL" id="CAH9144255.1"/>
    </source>
</evidence>
<dbReference type="Pfam" id="PF10551">
    <property type="entry name" value="MULE"/>
    <property type="match status" value="1"/>
</dbReference>
<keyword evidence="1" id="KW-0479">Metal-binding</keyword>
<proteinExistence type="predicted"/>
<organism evidence="7 8">
    <name type="scientific">Cuscuta epithymum</name>
    <dbReference type="NCBI Taxonomy" id="186058"/>
    <lineage>
        <taxon>Eukaryota</taxon>
        <taxon>Viridiplantae</taxon>
        <taxon>Streptophyta</taxon>
        <taxon>Embryophyta</taxon>
        <taxon>Tracheophyta</taxon>
        <taxon>Spermatophyta</taxon>
        <taxon>Magnoliopsida</taxon>
        <taxon>eudicotyledons</taxon>
        <taxon>Gunneridae</taxon>
        <taxon>Pentapetalae</taxon>
        <taxon>asterids</taxon>
        <taxon>lamiids</taxon>
        <taxon>Solanales</taxon>
        <taxon>Convolvulaceae</taxon>
        <taxon>Cuscuteae</taxon>
        <taxon>Cuscuta</taxon>
        <taxon>Cuscuta subgen. Cuscuta</taxon>
    </lineage>
</organism>
<dbReference type="AlphaFoldDB" id="A0AAV0G8I9"/>
<keyword evidence="8" id="KW-1185">Reference proteome</keyword>
<dbReference type="InterPro" id="IPR006564">
    <property type="entry name" value="Znf_PMZ"/>
</dbReference>
<dbReference type="InterPro" id="IPR007527">
    <property type="entry name" value="Znf_SWIM"/>
</dbReference>
<dbReference type="Proteomes" id="UP001152523">
    <property type="component" value="Unassembled WGS sequence"/>
</dbReference>
<dbReference type="Pfam" id="PF04434">
    <property type="entry name" value="SWIM"/>
    <property type="match status" value="1"/>
</dbReference>
<comment type="caution">
    <text evidence="7">The sequence shown here is derived from an EMBL/GenBank/DDBJ whole genome shotgun (WGS) entry which is preliminary data.</text>
</comment>
<feature type="non-terminal residue" evidence="7">
    <location>
        <position position="801"/>
    </location>
</feature>
<dbReference type="EMBL" id="CAMAPF010001064">
    <property type="protein sequence ID" value="CAH9144255.1"/>
    <property type="molecule type" value="Genomic_DNA"/>
</dbReference>
<evidence type="ECO:0000256" key="5">
    <source>
        <dbReference type="SAM" id="MobiDB-lite"/>
    </source>
</evidence>
<sequence>MEFDSNDVPFSASEAVSQSFDVDTMQVSPRSTMYCTPVCDPTFKPRVGMLFNTLHDGMSFYDQYAKVCGFESRKSSQKRARDGVIVWKHMVCNRQGFKNVSKSKTVAPNSDSCKNVDLDNVFSGENEEFMTENESCESDGSENEEEAHVEDLPTPGVCVDDDEKKRRTVSNRCDCKARAVFRLAGMDGYKITFFEERHNHGMSSPSSMPFLKVNRKLDIGHQKFFLNCAKANIGTMKSYRLYKEIVGGYANIGATSVDFKNFKRDLKAYLVGVDAQMLIDKLFRKKEISSAFSFDYDVDESDQLTRIFWADPVCIKNYALFGDVVSFDATYETNRYDMVFAPFTGVDNHKKCITFGVGLLSKEDVESYVWLFRCFLNAMGREPKCIITDQDPSMKIAIPQVLTKSCHRFCMWHIMEKVSKKVGPVLSNNSDFMKELNSVVWSHYLQPAEFELRWTNLMKEYDLLNHNWFSQMFEIRNMWIPAYFGDIFMAGLLRTTSRSESENNFFNEFTNPNFSLVEFYMQFESAMDSQRHNSAQLTKVSESSIPEYKTPLHIERYASSVYNHSIFYLVQKEICCACFSCVVLSLHHEGCVFTYVISDERGFNFTVVHNSTDGSTVCSCKHFERIGILCRHIFFVLKEKKVNAIPDRYVLRRWCKDSILKPLNSFEDGVFQQCVDTEEQNLAMKTLWSDIHFCVGMIDHKPQLFQQFADAIKVQKELLCSSQGSSAAASTKSDVIKNFYGSSIPTEVNVHPPQQSRNKGCGKRIKGGKEKAIEVSQKTKRLCRKCNQKGYHDSRNCPLNS</sequence>
<evidence type="ECO:0000259" key="6">
    <source>
        <dbReference type="PROSITE" id="PS50966"/>
    </source>
</evidence>
<feature type="region of interest" description="Disordered" evidence="5">
    <location>
        <begin position="132"/>
        <end position="156"/>
    </location>
</feature>
<reference evidence="7" key="1">
    <citation type="submission" date="2022-07" db="EMBL/GenBank/DDBJ databases">
        <authorList>
            <person name="Macas J."/>
            <person name="Novak P."/>
            <person name="Neumann P."/>
        </authorList>
    </citation>
    <scope>NUCLEOTIDE SEQUENCE</scope>
</reference>
<dbReference type="PANTHER" id="PTHR47718:SF18">
    <property type="entry name" value="PROTEIN FAR1-RELATED SEQUENCE 5-LIKE"/>
    <property type="match status" value="1"/>
</dbReference>
<name>A0AAV0G8I9_9ASTE</name>
<dbReference type="Pfam" id="PF03101">
    <property type="entry name" value="FAR1"/>
    <property type="match status" value="1"/>
</dbReference>
<evidence type="ECO:0000256" key="3">
    <source>
        <dbReference type="ARBA" id="ARBA00022833"/>
    </source>
</evidence>
<dbReference type="PANTHER" id="PTHR47718">
    <property type="entry name" value="OS01G0519700 PROTEIN"/>
    <property type="match status" value="1"/>
</dbReference>